<sequence length="88" mass="10015">MIILATAVYTFSCRPKSHHNDPPPQAPRLHRQRIQHVRCISPSEPLEQAVPCMTRSKAAFDRHQALVQSKVSLERRQLVSSHPFAKPP</sequence>
<keyword evidence="2" id="KW-1185">Reference proteome</keyword>
<protein>
    <submittedName>
        <fullName evidence="1">Uncharacterized protein</fullName>
    </submittedName>
</protein>
<evidence type="ECO:0000313" key="2">
    <source>
        <dbReference type="Proteomes" id="UP000225740"/>
    </source>
</evidence>
<proteinExistence type="predicted"/>
<organism evidence="1 2">
    <name type="scientific">Rhodopirellula bahusiensis</name>
    <dbReference type="NCBI Taxonomy" id="2014065"/>
    <lineage>
        <taxon>Bacteria</taxon>
        <taxon>Pseudomonadati</taxon>
        <taxon>Planctomycetota</taxon>
        <taxon>Planctomycetia</taxon>
        <taxon>Pirellulales</taxon>
        <taxon>Pirellulaceae</taxon>
        <taxon>Rhodopirellula</taxon>
    </lineage>
</organism>
<dbReference type="AlphaFoldDB" id="A0A2G1VZD2"/>
<comment type="caution">
    <text evidence="1">The sequence shown here is derived from an EMBL/GenBank/DDBJ whole genome shotgun (WGS) entry which is preliminary data.</text>
</comment>
<dbReference type="Proteomes" id="UP000225740">
    <property type="component" value="Unassembled WGS sequence"/>
</dbReference>
<name>A0A2G1VZD2_9BACT</name>
<gene>
    <name evidence="1" type="ORF">CEE69_27485</name>
</gene>
<reference evidence="1 2" key="1">
    <citation type="submission" date="2017-06" db="EMBL/GenBank/DDBJ databases">
        <title>Description of Rhodopirellula bahusiensis sp. nov.</title>
        <authorList>
            <person name="Kizina J."/>
            <person name="Harder J."/>
        </authorList>
    </citation>
    <scope>NUCLEOTIDE SEQUENCE [LARGE SCALE GENOMIC DNA]</scope>
    <source>
        <strain evidence="1 2">SWK21</strain>
    </source>
</reference>
<accession>A0A2G1VZD2</accession>
<evidence type="ECO:0000313" key="1">
    <source>
        <dbReference type="EMBL" id="PHQ32133.1"/>
    </source>
</evidence>
<dbReference type="EMBL" id="NIZW01000032">
    <property type="protein sequence ID" value="PHQ32133.1"/>
    <property type="molecule type" value="Genomic_DNA"/>
</dbReference>